<keyword evidence="6" id="KW-1185">Reference proteome</keyword>
<dbReference type="eggNOG" id="COG1840">
    <property type="taxonomic scope" value="Bacteria"/>
</dbReference>
<keyword evidence="2" id="KW-0813">Transport</keyword>
<dbReference type="STRING" id="318464.IO99_05805"/>
<dbReference type="EMBL" id="JPMD01000013">
    <property type="protein sequence ID" value="KEZ87332.1"/>
    <property type="molecule type" value="Genomic_DNA"/>
</dbReference>
<dbReference type="InterPro" id="IPR006059">
    <property type="entry name" value="SBP"/>
</dbReference>
<feature type="binding site" evidence="4">
    <location>
        <position position="235"/>
    </location>
    <ligand>
        <name>Fe cation</name>
        <dbReference type="ChEBI" id="CHEBI:24875"/>
    </ligand>
</feature>
<keyword evidence="2" id="KW-0410">Iron transport</keyword>
<accession>A0A084JEE8</accession>
<sequence>MLNKRKKFLVGITTAMMTLGIFTGCASGKEGQNDKVEDKNIVNVYSARNYDVDKELFKKFEEQTGIKVNLVEGKSDELIERMSREGDKSSADMFLTVGAESISLLNEKNLIKEASSDVISSNIPEEYRGKNWVGLTSRARVIAYDKDRVNPENINTYNDLLKDEFKGKILARSSTSSYNVAMLSSFIQEDGEEKAKEWAQGVVNNLARVPEGNDRDQVKAIAAGIGDVAIINSYYIAKMVNSSDVEEVNASKNIGLIFPKETHINLSFGSITKSAKNQENAIKLLEFLTSEEAQSAYAEANGEFPLNQKVQLPELLKSWGEFDTQHIDFEKLGENKQKATLIFDQIGWK</sequence>
<dbReference type="RefSeq" id="WP_035131231.1">
    <property type="nucleotide sequence ID" value="NZ_JPMD01000013.1"/>
</dbReference>
<dbReference type="GO" id="GO:0046872">
    <property type="term" value="F:metal ion binding"/>
    <property type="evidence" value="ECO:0007669"/>
    <property type="project" value="UniProtKB-KW"/>
</dbReference>
<dbReference type="AlphaFoldDB" id="A0A084JEE8"/>
<proteinExistence type="inferred from homology"/>
<gene>
    <name evidence="5" type="ORF">IO99_05805</name>
</gene>
<dbReference type="PIRSF" id="PIRSF002825">
    <property type="entry name" value="CfbpA"/>
    <property type="match status" value="1"/>
</dbReference>
<dbReference type="GO" id="GO:0006826">
    <property type="term" value="P:iron ion transport"/>
    <property type="evidence" value="ECO:0007669"/>
    <property type="project" value="UniProtKB-KW"/>
</dbReference>
<dbReference type="SUPFAM" id="SSF53850">
    <property type="entry name" value="Periplasmic binding protein-like II"/>
    <property type="match status" value="1"/>
</dbReference>
<evidence type="ECO:0000256" key="3">
    <source>
        <dbReference type="ARBA" id="ARBA00022729"/>
    </source>
</evidence>
<organism evidence="5 6">
    <name type="scientific">Clostridium sulfidigenes</name>
    <dbReference type="NCBI Taxonomy" id="318464"/>
    <lineage>
        <taxon>Bacteria</taxon>
        <taxon>Bacillati</taxon>
        <taxon>Bacillota</taxon>
        <taxon>Clostridia</taxon>
        <taxon>Eubacteriales</taxon>
        <taxon>Clostridiaceae</taxon>
        <taxon>Clostridium</taxon>
    </lineage>
</organism>
<keyword evidence="4" id="KW-0408">Iron</keyword>
<evidence type="ECO:0000313" key="6">
    <source>
        <dbReference type="Proteomes" id="UP000028542"/>
    </source>
</evidence>
<evidence type="ECO:0000256" key="4">
    <source>
        <dbReference type="PIRSR" id="PIRSR002825-1"/>
    </source>
</evidence>
<evidence type="ECO:0000313" key="5">
    <source>
        <dbReference type="EMBL" id="KEZ87332.1"/>
    </source>
</evidence>
<protein>
    <submittedName>
        <fullName evidence="5">Iron deficiency-induced protein A</fullName>
    </submittedName>
</protein>
<reference evidence="5 6" key="1">
    <citation type="submission" date="2014-07" db="EMBL/GenBank/DDBJ databases">
        <title>Draft genome of Clostridium sulfidigenes 113A isolated from sediments associated with methane hydrate from Krishna Godavari basin.</title>
        <authorList>
            <person name="Honkalas V.S."/>
            <person name="Dabir A.P."/>
            <person name="Arora P."/>
            <person name="Dhakephalkar P.K."/>
        </authorList>
    </citation>
    <scope>NUCLEOTIDE SEQUENCE [LARGE SCALE GENOMIC DNA]</scope>
    <source>
        <strain evidence="5 6">113A</strain>
    </source>
</reference>
<name>A0A084JEE8_9CLOT</name>
<dbReference type="Proteomes" id="UP000028542">
    <property type="component" value="Unassembled WGS sequence"/>
</dbReference>
<comment type="similarity">
    <text evidence="1">Belongs to the bacterial solute-binding protein 1 family.</text>
</comment>
<keyword evidence="3" id="KW-0732">Signal</keyword>
<dbReference type="Pfam" id="PF13416">
    <property type="entry name" value="SBP_bac_8"/>
    <property type="match status" value="1"/>
</dbReference>
<evidence type="ECO:0000256" key="2">
    <source>
        <dbReference type="ARBA" id="ARBA00022496"/>
    </source>
</evidence>
<comment type="caution">
    <text evidence="5">The sequence shown here is derived from an EMBL/GenBank/DDBJ whole genome shotgun (WGS) entry which is preliminary data.</text>
</comment>
<feature type="binding site" evidence="4">
    <location>
        <position position="234"/>
    </location>
    <ligand>
        <name>Fe cation</name>
        <dbReference type="ChEBI" id="CHEBI:24875"/>
    </ligand>
</feature>
<dbReference type="PANTHER" id="PTHR30006:SF15">
    <property type="entry name" value="IRON-UTILIZATION PERIPLASMIC PROTEIN"/>
    <property type="match status" value="1"/>
</dbReference>
<dbReference type="PROSITE" id="PS51257">
    <property type="entry name" value="PROKAR_LIPOPROTEIN"/>
    <property type="match status" value="1"/>
</dbReference>
<keyword evidence="2" id="KW-0406">Ion transport</keyword>
<evidence type="ECO:0000256" key="1">
    <source>
        <dbReference type="ARBA" id="ARBA00008520"/>
    </source>
</evidence>
<dbReference type="CDD" id="cd13542">
    <property type="entry name" value="PBP2_FutA1_ilke"/>
    <property type="match status" value="1"/>
</dbReference>
<dbReference type="InterPro" id="IPR026045">
    <property type="entry name" value="Ferric-bd"/>
</dbReference>
<dbReference type="PANTHER" id="PTHR30006">
    <property type="entry name" value="THIAMINE-BINDING PERIPLASMIC PROTEIN-RELATED"/>
    <property type="match status" value="1"/>
</dbReference>
<dbReference type="GO" id="GO:0030288">
    <property type="term" value="C:outer membrane-bounded periplasmic space"/>
    <property type="evidence" value="ECO:0007669"/>
    <property type="project" value="TreeGrafter"/>
</dbReference>
<dbReference type="Gene3D" id="3.40.190.10">
    <property type="entry name" value="Periplasmic binding protein-like II"/>
    <property type="match status" value="2"/>
</dbReference>
<keyword evidence="4" id="KW-0479">Metal-binding</keyword>